<dbReference type="SMART" id="SM00315">
    <property type="entry name" value="RGS"/>
    <property type="match status" value="1"/>
</dbReference>
<dbReference type="InterPro" id="IPR044926">
    <property type="entry name" value="RGS_subdomain_2"/>
</dbReference>
<feature type="transmembrane region" description="Helical" evidence="3">
    <location>
        <begin position="7"/>
        <end position="24"/>
    </location>
</feature>
<dbReference type="PROSITE" id="PS50195">
    <property type="entry name" value="PX"/>
    <property type="match status" value="1"/>
</dbReference>
<dbReference type="Gene3D" id="3.30.1520.10">
    <property type="entry name" value="Phox-like domain"/>
    <property type="match status" value="1"/>
</dbReference>
<proteinExistence type="inferred from homology"/>
<feature type="region of interest" description="Disordered" evidence="2">
    <location>
        <begin position="529"/>
        <end position="556"/>
    </location>
</feature>
<dbReference type="CDD" id="cd06873">
    <property type="entry name" value="PX_SNX13"/>
    <property type="match status" value="1"/>
</dbReference>
<sequence length="977" mass="111536">MSDMSGTVFWVVLGVALFLGSFGAVGGICLALYIVSFIVGGASIIYYYGKSRSETTLMNKPSRVPKTKVGPGKIIDDVTHIQRHYRTDKRMTGASAIDEVLQEILDFTYRDYIHIWYKKISDDGKFRYDMRLTLQKVVIAFSERCKEVDWVPYCTTNLVDDFASHLRLFRRAQEKVRKEAKKDESKVPPDLTSVFFDLEVEMENNLCRDTICTDPFKEREYLQELSDVLLYLLLPPEDFHNKPFKHIVRECLVNGVFLPVINLMSDPDYINQLIIWMCLDTPINNDTFVLAIKLSDSLDELQAVREKLDMDIARWRSKDTGGEDDTFVKQQLSSLVFVKSQCELRIARLQAGLGYDDGTANGGLDVQKLLTPGQKLYSLPFDVILNNNVALSYFIEFMTGLGFQNYLFFYLNVEGFRVSAEQQINAAQLQKLADSSSPGPDLEMISAAAYSIYEQYLSEKASPRVRVEESSLKRTLQAIQKENITEEIFDPIQAQVYHLLQENKFYGAFKKSSSYIKLLAELDLLRDVPSDDESSIPDDETMSSPSSSNHASTEDLSNNCESWSDLIVTAKISQTGIVKEQGRAYAVYAITVTKTHRDGLEDVVDVYRRYSDFHDLHMTIKEKYEALGTLSLPSKKAFNNMNKDFLEKRRIALDNYLQTLQDPGVQANYPGLQELLYPFLQPGPWEKGKSEMARKTNDWMLGNMEDFMMDTFVNPLKTSVKTVGNAVKSVPDNLVDGVAKVSGGIKGIPGNMVDGISKVFNIKNNIKAEMLDSGKVGAVLDVEEEDNIPMRIMLLLMDEVFDLKNMNQWLQKRIIAILRQIIKAAFGDMINKKIVDHVEWVTSAEQCAENLKTFRDSFWPCGCLAEPRTERDQNTQRRTRVVCRAKLLASLSDDLRHLIGTETTRRGVIRIFHLFQQRTLNKRLVYVLLEGMLETLFTENKFQEIFLKVHSKSPRVKPHLERRSNTSKGTQNRRKKR</sequence>
<dbReference type="OrthoDB" id="5772781at2759"/>
<dbReference type="InterPro" id="IPR036305">
    <property type="entry name" value="RGS_sf"/>
</dbReference>
<dbReference type="AlphaFoldDB" id="A0A8J1UGI4"/>
<dbReference type="InterPro" id="IPR036871">
    <property type="entry name" value="PX_dom_sf"/>
</dbReference>
<dbReference type="GO" id="GO:0035091">
    <property type="term" value="F:phosphatidylinositol binding"/>
    <property type="evidence" value="ECO:0007669"/>
    <property type="project" value="InterPro"/>
</dbReference>
<dbReference type="Pfam" id="PF00787">
    <property type="entry name" value="PX"/>
    <property type="match status" value="1"/>
</dbReference>
<dbReference type="PANTHER" id="PTHR22775">
    <property type="entry name" value="SORTING NEXIN"/>
    <property type="match status" value="1"/>
</dbReference>
<dbReference type="SMART" id="SM00312">
    <property type="entry name" value="PX"/>
    <property type="match status" value="1"/>
</dbReference>
<protein>
    <submittedName>
        <fullName evidence="4">Uncharacterized protein</fullName>
    </submittedName>
</protein>
<keyword evidence="3" id="KW-1133">Transmembrane helix</keyword>
<gene>
    <name evidence="4" type="ORF">OFUS_LOCUS13846</name>
</gene>
<feature type="region of interest" description="Disordered" evidence="2">
    <location>
        <begin position="956"/>
        <end position="977"/>
    </location>
</feature>
<keyword evidence="5" id="KW-1185">Reference proteome</keyword>
<dbReference type="InterPro" id="IPR003114">
    <property type="entry name" value="Phox_assoc"/>
</dbReference>
<dbReference type="PROSITE" id="PS50132">
    <property type="entry name" value="RGS"/>
    <property type="match status" value="1"/>
</dbReference>
<evidence type="ECO:0000256" key="2">
    <source>
        <dbReference type="SAM" id="MobiDB-lite"/>
    </source>
</evidence>
<dbReference type="Gene3D" id="1.10.167.10">
    <property type="entry name" value="Regulator of G-protein Signalling 4, domain 2"/>
    <property type="match status" value="1"/>
</dbReference>
<evidence type="ECO:0000313" key="4">
    <source>
        <dbReference type="EMBL" id="CAH1788285.1"/>
    </source>
</evidence>
<reference evidence="4" key="1">
    <citation type="submission" date="2022-03" db="EMBL/GenBank/DDBJ databases">
        <authorList>
            <person name="Martin C."/>
        </authorList>
    </citation>
    <scope>NUCLEOTIDE SEQUENCE</scope>
</reference>
<dbReference type="GO" id="GO:0005769">
    <property type="term" value="C:early endosome"/>
    <property type="evidence" value="ECO:0007669"/>
    <property type="project" value="TreeGrafter"/>
</dbReference>
<keyword evidence="3" id="KW-0812">Transmembrane</keyword>
<keyword evidence="3" id="KW-0472">Membrane</keyword>
<dbReference type="Pfam" id="PF08628">
    <property type="entry name" value="Nexin_C"/>
    <property type="match status" value="1"/>
</dbReference>
<feature type="compositionally biased region" description="Polar residues" evidence="2">
    <location>
        <begin position="542"/>
        <end position="556"/>
    </location>
</feature>
<dbReference type="SUPFAM" id="SSF48097">
    <property type="entry name" value="Regulator of G-protein signaling, RGS"/>
    <property type="match status" value="1"/>
</dbReference>
<name>A0A8J1UGI4_OWEFU</name>
<feature type="transmembrane region" description="Helical" evidence="3">
    <location>
        <begin position="30"/>
        <end position="49"/>
    </location>
</feature>
<comment type="similarity">
    <text evidence="1">Belongs to the sorting nexin family.</text>
</comment>
<dbReference type="PROSITE" id="PS51207">
    <property type="entry name" value="PXA"/>
    <property type="match status" value="1"/>
</dbReference>
<dbReference type="InterPro" id="IPR016137">
    <property type="entry name" value="RGS"/>
</dbReference>
<dbReference type="Proteomes" id="UP000749559">
    <property type="component" value="Unassembled WGS sequence"/>
</dbReference>
<evidence type="ECO:0000256" key="3">
    <source>
        <dbReference type="SAM" id="Phobius"/>
    </source>
</evidence>
<evidence type="ECO:0000256" key="1">
    <source>
        <dbReference type="ARBA" id="ARBA00010883"/>
    </source>
</evidence>
<accession>A0A8J1UGI4</accession>
<dbReference type="InterPro" id="IPR001683">
    <property type="entry name" value="PX_dom"/>
</dbReference>
<evidence type="ECO:0000313" key="5">
    <source>
        <dbReference type="Proteomes" id="UP000749559"/>
    </source>
</evidence>
<dbReference type="InterPro" id="IPR037437">
    <property type="entry name" value="SNX13_PX"/>
</dbReference>
<dbReference type="InterPro" id="IPR013937">
    <property type="entry name" value="Sorting_nexin_C"/>
</dbReference>
<comment type="caution">
    <text evidence="4">The sequence shown here is derived from an EMBL/GenBank/DDBJ whole genome shotgun (WGS) entry which is preliminary data.</text>
</comment>
<dbReference type="SMART" id="SM00313">
    <property type="entry name" value="PXA"/>
    <property type="match status" value="1"/>
</dbReference>
<dbReference type="Pfam" id="PF02194">
    <property type="entry name" value="PXA"/>
    <property type="match status" value="1"/>
</dbReference>
<dbReference type="Pfam" id="PF00615">
    <property type="entry name" value="RGS"/>
    <property type="match status" value="1"/>
</dbReference>
<dbReference type="PANTHER" id="PTHR22775:SF3">
    <property type="entry name" value="SORTING NEXIN-13"/>
    <property type="match status" value="1"/>
</dbReference>
<dbReference type="SUPFAM" id="SSF64268">
    <property type="entry name" value="PX domain"/>
    <property type="match status" value="1"/>
</dbReference>
<dbReference type="EMBL" id="CAIIXF020000007">
    <property type="protein sequence ID" value="CAH1788285.1"/>
    <property type="molecule type" value="Genomic_DNA"/>
</dbReference>
<organism evidence="4 5">
    <name type="scientific">Owenia fusiformis</name>
    <name type="common">Polychaete worm</name>
    <dbReference type="NCBI Taxonomy" id="6347"/>
    <lineage>
        <taxon>Eukaryota</taxon>
        <taxon>Metazoa</taxon>
        <taxon>Spiralia</taxon>
        <taxon>Lophotrochozoa</taxon>
        <taxon>Annelida</taxon>
        <taxon>Polychaeta</taxon>
        <taxon>Sedentaria</taxon>
        <taxon>Canalipalpata</taxon>
        <taxon>Sabellida</taxon>
        <taxon>Oweniida</taxon>
        <taxon>Oweniidae</taxon>
        <taxon>Owenia</taxon>
    </lineage>
</organism>
<feature type="compositionally biased region" description="Acidic residues" evidence="2">
    <location>
        <begin position="530"/>
        <end position="541"/>
    </location>
</feature>